<accession>A0A9P5S8D5</accession>
<name>A0A9P5S8D5_9FUNG</name>
<dbReference type="AlphaFoldDB" id="A0A9P5S8D5"/>
<reference evidence="1" key="1">
    <citation type="journal article" date="2020" name="Fungal Divers.">
        <title>Resolving the Mortierellaceae phylogeny through synthesis of multi-gene phylogenetics and phylogenomics.</title>
        <authorList>
            <person name="Vandepol N."/>
            <person name="Liber J."/>
            <person name="Desiro A."/>
            <person name="Na H."/>
            <person name="Kennedy M."/>
            <person name="Barry K."/>
            <person name="Grigoriev I.V."/>
            <person name="Miller A.N."/>
            <person name="O'Donnell K."/>
            <person name="Stajich J.E."/>
            <person name="Bonito G."/>
        </authorList>
    </citation>
    <scope>NUCLEOTIDE SEQUENCE</scope>
    <source>
        <strain evidence="1">NRRL 6426</strain>
    </source>
</reference>
<dbReference type="OrthoDB" id="2413749at2759"/>
<evidence type="ECO:0000313" key="2">
    <source>
        <dbReference type="Proteomes" id="UP000748756"/>
    </source>
</evidence>
<evidence type="ECO:0000313" key="1">
    <source>
        <dbReference type="EMBL" id="KAF9155759.1"/>
    </source>
</evidence>
<protein>
    <submittedName>
        <fullName evidence="1">Uncharacterized protein</fullName>
    </submittedName>
</protein>
<dbReference type="Proteomes" id="UP000748756">
    <property type="component" value="Unassembled WGS sequence"/>
</dbReference>
<comment type="caution">
    <text evidence="1">The sequence shown here is derived from an EMBL/GenBank/DDBJ whole genome shotgun (WGS) entry which is preliminary data.</text>
</comment>
<dbReference type="EMBL" id="JAAAUQ010000052">
    <property type="protein sequence ID" value="KAF9155759.1"/>
    <property type="molecule type" value="Genomic_DNA"/>
</dbReference>
<proteinExistence type="predicted"/>
<organism evidence="1 2">
    <name type="scientific">Linnemannia schmuckeri</name>
    <dbReference type="NCBI Taxonomy" id="64567"/>
    <lineage>
        <taxon>Eukaryota</taxon>
        <taxon>Fungi</taxon>
        <taxon>Fungi incertae sedis</taxon>
        <taxon>Mucoromycota</taxon>
        <taxon>Mortierellomycotina</taxon>
        <taxon>Mortierellomycetes</taxon>
        <taxon>Mortierellales</taxon>
        <taxon>Mortierellaceae</taxon>
        <taxon>Linnemannia</taxon>
    </lineage>
</organism>
<gene>
    <name evidence="1" type="ORF">BG015_008689</name>
</gene>
<sequence>MSQHKATVVGWLGRIRTTGFKKLTMAEFLDAYVHNNSERDDELQVSSPDIIFVVRFSGSTLDGSVDSNLAPPSDYTSSDIICPVFVQVKLYKELSESKAVDAHSTVQPTKFRNHRVDMSQYCQPDGHYISLIVSYPAGIARYLMNMLAMGETCQKPDRGCSDDQ</sequence>
<keyword evidence="2" id="KW-1185">Reference proteome</keyword>